<evidence type="ECO:0000259" key="1">
    <source>
        <dbReference type="Pfam" id="PF00582"/>
    </source>
</evidence>
<organism evidence="2 3">
    <name type="scientific">Amycolatopsis xylanica</name>
    <dbReference type="NCBI Taxonomy" id="589385"/>
    <lineage>
        <taxon>Bacteria</taxon>
        <taxon>Bacillati</taxon>
        <taxon>Actinomycetota</taxon>
        <taxon>Actinomycetes</taxon>
        <taxon>Pseudonocardiales</taxon>
        <taxon>Pseudonocardiaceae</taxon>
        <taxon>Amycolatopsis</taxon>
    </lineage>
</organism>
<dbReference type="RefSeq" id="WP_091299258.1">
    <property type="nucleotide sequence ID" value="NZ_FNON01000014.1"/>
</dbReference>
<name>A0A1H3SJ33_9PSEU</name>
<dbReference type="OrthoDB" id="3734319at2"/>
<dbReference type="InterPro" id="IPR006016">
    <property type="entry name" value="UspA"/>
</dbReference>
<evidence type="ECO:0000313" key="3">
    <source>
        <dbReference type="Proteomes" id="UP000199515"/>
    </source>
</evidence>
<evidence type="ECO:0000313" key="2">
    <source>
        <dbReference type="EMBL" id="SDZ38006.1"/>
    </source>
</evidence>
<dbReference type="Proteomes" id="UP000199515">
    <property type="component" value="Unassembled WGS sequence"/>
</dbReference>
<sequence length="141" mass="15218">MKVLVWLSEGTWPSCVDAVRALETPAQLTLLHVIDTDIEEAMHGAYTGLLSRHGHDPARDLEVLTGAAEQALLDDAASRLGRPCRTAVRRGHPEHEVVAACADVDLLVCARDHAGPGPKSLGRHTRFVVDHAPCAVLLVWP</sequence>
<accession>A0A1H3SJ33</accession>
<dbReference type="STRING" id="589385.SAMN05421504_11449"/>
<dbReference type="Pfam" id="PF00582">
    <property type="entry name" value="Usp"/>
    <property type="match status" value="1"/>
</dbReference>
<keyword evidence="3" id="KW-1185">Reference proteome</keyword>
<dbReference type="CDD" id="cd00293">
    <property type="entry name" value="USP-like"/>
    <property type="match status" value="1"/>
</dbReference>
<feature type="domain" description="UspA" evidence="1">
    <location>
        <begin position="21"/>
        <end position="139"/>
    </location>
</feature>
<dbReference type="EMBL" id="FNON01000014">
    <property type="protein sequence ID" value="SDZ38006.1"/>
    <property type="molecule type" value="Genomic_DNA"/>
</dbReference>
<protein>
    <submittedName>
        <fullName evidence="2">Nucleotide-binding universal stress protein, UspA family</fullName>
    </submittedName>
</protein>
<gene>
    <name evidence="2" type="ORF">SAMN05421504_11449</name>
</gene>
<dbReference type="AlphaFoldDB" id="A0A1H3SJ33"/>
<dbReference type="SUPFAM" id="SSF52402">
    <property type="entry name" value="Adenine nucleotide alpha hydrolases-like"/>
    <property type="match status" value="1"/>
</dbReference>
<dbReference type="Gene3D" id="3.40.50.12370">
    <property type="match status" value="1"/>
</dbReference>
<reference evidence="2 3" key="1">
    <citation type="submission" date="2016-10" db="EMBL/GenBank/DDBJ databases">
        <authorList>
            <person name="de Groot N.N."/>
        </authorList>
    </citation>
    <scope>NUCLEOTIDE SEQUENCE [LARGE SCALE GENOMIC DNA]</scope>
    <source>
        <strain evidence="2 3">CPCC 202699</strain>
    </source>
</reference>
<proteinExistence type="predicted"/>